<organism evidence="2 3">
    <name type="scientific">Thelonectria olida</name>
    <dbReference type="NCBI Taxonomy" id="1576542"/>
    <lineage>
        <taxon>Eukaryota</taxon>
        <taxon>Fungi</taxon>
        <taxon>Dikarya</taxon>
        <taxon>Ascomycota</taxon>
        <taxon>Pezizomycotina</taxon>
        <taxon>Sordariomycetes</taxon>
        <taxon>Hypocreomycetidae</taxon>
        <taxon>Hypocreales</taxon>
        <taxon>Nectriaceae</taxon>
        <taxon>Thelonectria</taxon>
    </lineage>
</organism>
<feature type="chain" id="PRO_5040381737" description="Repetitive proline-rich cell wall protein" evidence="1">
    <location>
        <begin position="17"/>
        <end position="633"/>
    </location>
</feature>
<proteinExistence type="predicted"/>
<name>A0A9P9AUD2_9HYPO</name>
<evidence type="ECO:0000313" key="3">
    <source>
        <dbReference type="Proteomes" id="UP000777438"/>
    </source>
</evidence>
<dbReference type="AlphaFoldDB" id="A0A9P9AUD2"/>
<feature type="signal peptide" evidence="1">
    <location>
        <begin position="1"/>
        <end position="16"/>
    </location>
</feature>
<protein>
    <recommendedName>
        <fullName evidence="4">Repetitive proline-rich cell wall protein</fullName>
    </recommendedName>
</protein>
<dbReference type="OrthoDB" id="3561626at2759"/>
<sequence>MKFGASLLLLATSAVASQLQARGDDYDDGDYGDDGGDYGDYGDYGDEATKTIVTYTTVTTCPVTSTYTREGSTYCVTQLTTSTVVVTECKNCEGVTTVEGPDYTKTEVDVEYTTRTTVCPVTETKTVGGKEVTVVYTTTSVIEEAVHTTDYEEVTYPGPTKTEVDVKYTTRTTVCPVTITTEVEGKPTTYVYTTTSVIEEAVHTTDYEEITKPGPTYKETEVEYTTRTTVCPVTITTEVEGKPTTYVTTTTSVIEEAIHTTDYEEITKPGKTYQETEVEYTTRTTVCPVTVTTTVEGKPTTYVTTTTSVIEEKVQKTDYEAVTEAGPTEYQTEVEYTTRTTVCPVTVTTTIKGKPTTLVYTTTSLIEEKVQKTDYEAVTEAGPTEYQTEVEYTTRTTVCPVTVTTTIKGKPTTLVYTTTSLIEEKVQKTDYEAVTEAGNTEYQTEVEYSTRTTVCPVTITTTIAGKEETIVYTTTSIIEEAIKTTVIDKVQQPDTTKYKEEVAYVTKTSLCPVTETQTIAGEVITKVYTTTEYLVTQVKTTINEYQTIYQTASKAAVYTQYSKVYVTVGGGTVIETIVPQTTVQVPETEVVTQPAVTYTTPASAPTHVSTGAADAMRPAFALLAGLAGALALL</sequence>
<comment type="caution">
    <text evidence="2">The sequence shown here is derived from an EMBL/GenBank/DDBJ whole genome shotgun (WGS) entry which is preliminary data.</text>
</comment>
<gene>
    <name evidence="2" type="ORF">B0T10DRAFT_455075</name>
</gene>
<keyword evidence="3" id="KW-1185">Reference proteome</keyword>
<dbReference type="EMBL" id="JAGPYM010000003">
    <property type="protein sequence ID" value="KAH6897202.1"/>
    <property type="molecule type" value="Genomic_DNA"/>
</dbReference>
<evidence type="ECO:0008006" key="4">
    <source>
        <dbReference type="Google" id="ProtNLM"/>
    </source>
</evidence>
<evidence type="ECO:0000313" key="2">
    <source>
        <dbReference type="EMBL" id="KAH6897202.1"/>
    </source>
</evidence>
<evidence type="ECO:0000256" key="1">
    <source>
        <dbReference type="SAM" id="SignalP"/>
    </source>
</evidence>
<reference evidence="2 3" key="1">
    <citation type="journal article" date="2021" name="Nat. Commun.">
        <title>Genetic determinants of endophytism in the Arabidopsis root mycobiome.</title>
        <authorList>
            <person name="Mesny F."/>
            <person name="Miyauchi S."/>
            <person name="Thiergart T."/>
            <person name="Pickel B."/>
            <person name="Atanasova L."/>
            <person name="Karlsson M."/>
            <person name="Huettel B."/>
            <person name="Barry K.W."/>
            <person name="Haridas S."/>
            <person name="Chen C."/>
            <person name="Bauer D."/>
            <person name="Andreopoulos W."/>
            <person name="Pangilinan J."/>
            <person name="LaButti K."/>
            <person name="Riley R."/>
            <person name="Lipzen A."/>
            <person name="Clum A."/>
            <person name="Drula E."/>
            <person name="Henrissat B."/>
            <person name="Kohler A."/>
            <person name="Grigoriev I.V."/>
            <person name="Martin F.M."/>
            <person name="Hacquard S."/>
        </authorList>
    </citation>
    <scope>NUCLEOTIDE SEQUENCE [LARGE SCALE GENOMIC DNA]</scope>
    <source>
        <strain evidence="2 3">MPI-CAGE-CH-0241</strain>
    </source>
</reference>
<dbReference type="Proteomes" id="UP000777438">
    <property type="component" value="Unassembled WGS sequence"/>
</dbReference>
<keyword evidence="1" id="KW-0732">Signal</keyword>
<accession>A0A9P9AUD2</accession>